<gene>
    <name evidence="1" type="ORF">POF50_018560</name>
</gene>
<dbReference type="RefSeq" id="WP_282698822.1">
    <property type="nucleotide sequence ID" value="NZ_JABXJJ020000021.1"/>
</dbReference>
<dbReference type="EMBL" id="JABXJJ020000021">
    <property type="protein sequence ID" value="MDI5971316.1"/>
    <property type="molecule type" value="Genomic_DNA"/>
</dbReference>
<organism evidence="1">
    <name type="scientific">Streptantibioticus silvisoli</name>
    <dbReference type="NCBI Taxonomy" id="2705255"/>
    <lineage>
        <taxon>Bacteria</taxon>
        <taxon>Bacillati</taxon>
        <taxon>Actinomycetota</taxon>
        <taxon>Actinomycetes</taxon>
        <taxon>Kitasatosporales</taxon>
        <taxon>Streptomycetaceae</taxon>
        <taxon>Streptantibioticus</taxon>
    </lineage>
</organism>
<reference evidence="1" key="1">
    <citation type="submission" date="2023-05" db="EMBL/GenBank/DDBJ databases">
        <title>Streptantibioticus silvisoli sp. nov., acidotolerant actinomycetes 1 from pine litter.</title>
        <authorList>
            <person name="Swiecimska M."/>
            <person name="Golinska P."/>
            <person name="Sangal V."/>
            <person name="Wachnowicz B."/>
            <person name="Goodfellow M."/>
        </authorList>
    </citation>
    <scope>NUCLEOTIDE SEQUENCE</scope>
    <source>
        <strain evidence="1">SL13</strain>
    </source>
</reference>
<dbReference type="AlphaFoldDB" id="A0AA90H3I2"/>
<name>A0AA90H3I2_9ACTN</name>
<protein>
    <submittedName>
        <fullName evidence="1">Uncharacterized protein</fullName>
    </submittedName>
</protein>
<accession>A0AA90H3I2</accession>
<proteinExistence type="predicted"/>
<comment type="caution">
    <text evidence="1">The sequence shown here is derived from an EMBL/GenBank/DDBJ whole genome shotgun (WGS) entry which is preliminary data.</text>
</comment>
<sequence length="55" mass="5508">MPVLRSAPAVLMSALTPVLMPVLTSVLMPVPAVLTAGRSGAAAWGFGVWGPGCVC</sequence>
<evidence type="ECO:0000313" key="1">
    <source>
        <dbReference type="EMBL" id="MDI5971316.1"/>
    </source>
</evidence>